<evidence type="ECO:0000313" key="4">
    <source>
        <dbReference type="Proteomes" id="UP000243558"/>
    </source>
</evidence>
<dbReference type="InterPro" id="IPR001387">
    <property type="entry name" value="Cro/C1-type_HTH"/>
</dbReference>
<dbReference type="Pfam" id="PF01381">
    <property type="entry name" value="HTH_3"/>
    <property type="match status" value="1"/>
</dbReference>
<keyword evidence="1" id="KW-0238">DNA-binding</keyword>
<dbReference type="AlphaFoldDB" id="A0A1A7NS39"/>
<gene>
    <name evidence="3" type="ORF">QV01_04915</name>
</gene>
<evidence type="ECO:0000256" key="1">
    <source>
        <dbReference type="ARBA" id="ARBA00023125"/>
    </source>
</evidence>
<dbReference type="SMART" id="SM00530">
    <property type="entry name" value="HTH_XRE"/>
    <property type="match status" value="1"/>
</dbReference>
<feature type="domain" description="HTH cro/C1-type" evidence="2">
    <location>
        <begin position="17"/>
        <end position="71"/>
    </location>
</feature>
<proteinExistence type="predicted"/>
<comment type="caution">
    <text evidence="3">The sequence shown here is derived from an EMBL/GenBank/DDBJ whole genome shotgun (WGS) entry which is preliminary data.</text>
</comment>
<name>A0A1A7NS39_9PAST</name>
<dbReference type="EMBL" id="JTJM01000019">
    <property type="protein sequence ID" value="OBW92420.1"/>
    <property type="molecule type" value="Genomic_DNA"/>
</dbReference>
<organism evidence="3 4">
    <name type="scientific">Gallibacterium genomosp. 3</name>
    <dbReference type="NCBI Taxonomy" id="505345"/>
    <lineage>
        <taxon>Bacteria</taxon>
        <taxon>Pseudomonadati</taxon>
        <taxon>Pseudomonadota</taxon>
        <taxon>Gammaproteobacteria</taxon>
        <taxon>Pasteurellales</taxon>
        <taxon>Pasteurellaceae</taxon>
        <taxon>Gallibacterium</taxon>
    </lineage>
</organism>
<dbReference type="SUPFAM" id="SSF47413">
    <property type="entry name" value="lambda repressor-like DNA-binding domains"/>
    <property type="match status" value="1"/>
</dbReference>
<keyword evidence="4" id="KW-1185">Reference proteome</keyword>
<sequence>MVSKNNSDIAKSIGKAIAKYRKAANLSQSQLAEIIGVSNDAISRMERGTIVLNVIRLFEFAEIFGCNVADLLVENSERLEDQEYRLAKKLAQLNKEDRDKLLDIIENILQWKQQ</sequence>
<evidence type="ECO:0000259" key="2">
    <source>
        <dbReference type="PROSITE" id="PS50943"/>
    </source>
</evidence>
<dbReference type="CDD" id="cd00093">
    <property type="entry name" value="HTH_XRE"/>
    <property type="match status" value="1"/>
</dbReference>
<dbReference type="Gene3D" id="1.10.260.40">
    <property type="entry name" value="lambda repressor-like DNA-binding domains"/>
    <property type="match status" value="1"/>
</dbReference>
<dbReference type="RefSeq" id="WP_065239147.1">
    <property type="nucleotide sequence ID" value="NZ_JTJM01000019.1"/>
</dbReference>
<dbReference type="PANTHER" id="PTHR46558">
    <property type="entry name" value="TRACRIPTIONAL REGULATORY PROTEIN-RELATED-RELATED"/>
    <property type="match status" value="1"/>
</dbReference>
<dbReference type="InterPro" id="IPR010982">
    <property type="entry name" value="Lambda_DNA-bd_dom_sf"/>
</dbReference>
<dbReference type="OrthoDB" id="5524454at2"/>
<reference evidence="3 4" key="1">
    <citation type="submission" date="2014-11" db="EMBL/GenBank/DDBJ databases">
        <title>Pan-genome of Gallibacterium spp.</title>
        <authorList>
            <person name="Kudirkiene E."/>
            <person name="Bojesen A.M."/>
        </authorList>
    </citation>
    <scope>NUCLEOTIDE SEQUENCE [LARGE SCALE GENOMIC DNA]</scope>
    <source>
        <strain evidence="3 4">F151</strain>
    </source>
</reference>
<dbReference type="Proteomes" id="UP000243558">
    <property type="component" value="Unassembled WGS sequence"/>
</dbReference>
<dbReference type="PANTHER" id="PTHR46558:SF11">
    <property type="entry name" value="HTH-TYPE TRANSCRIPTIONAL REGULATOR XRE"/>
    <property type="match status" value="1"/>
</dbReference>
<evidence type="ECO:0000313" key="3">
    <source>
        <dbReference type="EMBL" id="OBW92420.1"/>
    </source>
</evidence>
<dbReference type="GO" id="GO:0003677">
    <property type="term" value="F:DNA binding"/>
    <property type="evidence" value="ECO:0007669"/>
    <property type="project" value="UniProtKB-KW"/>
</dbReference>
<dbReference type="PROSITE" id="PS50943">
    <property type="entry name" value="HTH_CROC1"/>
    <property type="match status" value="1"/>
</dbReference>
<protein>
    <recommendedName>
        <fullName evidence="2">HTH cro/C1-type domain-containing protein</fullName>
    </recommendedName>
</protein>
<accession>A0A1A7NS39</accession>